<dbReference type="Pfam" id="PF02798">
    <property type="entry name" value="GST_N"/>
    <property type="match status" value="1"/>
</dbReference>
<evidence type="ECO:0000313" key="2">
    <source>
        <dbReference type="EMBL" id="AJG24364.1"/>
    </source>
</evidence>
<name>A0A0C4YQS5_9BURK</name>
<dbReference type="SUPFAM" id="SSF52833">
    <property type="entry name" value="Thioredoxin-like"/>
    <property type="match status" value="1"/>
</dbReference>
<dbReference type="EMBL" id="CP010537">
    <property type="protein sequence ID" value="AJG24364.1"/>
    <property type="molecule type" value="Genomic_DNA"/>
</dbReference>
<dbReference type="CDD" id="cd03195">
    <property type="entry name" value="GST_C_4"/>
    <property type="match status" value="1"/>
</dbReference>
<dbReference type="STRING" id="68895.RR42_s2783"/>
<feature type="domain" description="GST N-terminal" evidence="1">
    <location>
        <begin position="54"/>
        <end position="135"/>
    </location>
</feature>
<dbReference type="GO" id="GO:0004364">
    <property type="term" value="F:glutathione transferase activity"/>
    <property type="evidence" value="ECO:0007669"/>
    <property type="project" value="UniProtKB-EC"/>
</dbReference>
<dbReference type="GO" id="GO:0016034">
    <property type="term" value="F:maleylacetoacetate isomerase activity"/>
    <property type="evidence" value="ECO:0007669"/>
    <property type="project" value="TreeGrafter"/>
</dbReference>
<dbReference type="SFLD" id="SFLDS00019">
    <property type="entry name" value="Glutathione_Transferase_(cytos"/>
    <property type="match status" value="1"/>
</dbReference>
<dbReference type="EC" id="2.5.1.18" evidence="2"/>
<dbReference type="CDD" id="cd00570">
    <property type="entry name" value="GST_N_family"/>
    <property type="match status" value="1"/>
</dbReference>
<dbReference type="PROSITE" id="PS50404">
    <property type="entry name" value="GST_NTER"/>
    <property type="match status" value="1"/>
</dbReference>
<organism evidence="2 3">
    <name type="scientific">Cupriavidus basilensis</name>
    <dbReference type="NCBI Taxonomy" id="68895"/>
    <lineage>
        <taxon>Bacteria</taxon>
        <taxon>Pseudomonadati</taxon>
        <taxon>Pseudomonadota</taxon>
        <taxon>Betaproteobacteria</taxon>
        <taxon>Burkholderiales</taxon>
        <taxon>Burkholderiaceae</taxon>
        <taxon>Cupriavidus</taxon>
    </lineage>
</organism>
<dbReference type="PANTHER" id="PTHR42673:SF21">
    <property type="entry name" value="GLUTATHIONE S-TRANSFERASE YFCF"/>
    <property type="match status" value="1"/>
</dbReference>
<dbReference type="Proteomes" id="UP000031843">
    <property type="component" value="Chromosome secondary"/>
</dbReference>
<keyword evidence="2" id="KW-0808">Transferase</keyword>
<dbReference type="InterPro" id="IPR040079">
    <property type="entry name" value="Glutathione_S-Trfase"/>
</dbReference>
<dbReference type="PANTHER" id="PTHR42673">
    <property type="entry name" value="MALEYLACETOACETATE ISOMERASE"/>
    <property type="match status" value="1"/>
</dbReference>
<dbReference type="InterPro" id="IPR036282">
    <property type="entry name" value="Glutathione-S-Trfase_C_sf"/>
</dbReference>
<sequence length="258" mass="28651">MGLNDGKGAWIQRVDATRAVAYRQVRSVDIDAWIVDNRFRCISKQEPTLPSTNLRLYADAQFASPYAMSAFVALHEKGLSFELVTIDLANNANREPGYAQSSLTQRVPTLIHGSFALSESSAITEYLDEVFPGTSLYPKDAISRARARQVQAWLRSDLMPIRQERSTEVVFYGAHAEPLSAAARTAAGKLFSACEVLLTDHSPDLFGEWCIADVDLALMLNRLVLNGDAVPGRLADYAARQWQRPSVQRWVALNRPPL</sequence>
<keyword evidence="3" id="KW-1185">Reference proteome</keyword>
<dbReference type="SUPFAM" id="SSF47616">
    <property type="entry name" value="GST C-terminal domain-like"/>
    <property type="match status" value="1"/>
</dbReference>
<reference evidence="2 3" key="1">
    <citation type="journal article" date="2015" name="Genome Announc.">
        <title>Complete Genome Sequence of Cupriavidus basilensis 4G11, Isolated from the Oak Ridge Field Research Center Site.</title>
        <authorList>
            <person name="Ray J."/>
            <person name="Waters R.J."/>
            <person name="Skerker J.M."/>
            <person name="Kuehl J.V."/>
            <person name="Price M.N."/>
            <person name="Huang J."/>
            <person name="Chakraborty R."/>
            <person name="Arkin A.P."/>
            <person name="Deutschbauer A."/>
        </authorList>
    </citation>
    <scope>NUCLEOTIDE SEQUENCE [LARGE SCALE GENOMIC DNA]</scope>
    <source>
        <strain evidence="2">4G11</strain>
    </source>
</reference>
<protein>
    <submittedName>
        <fullName evidence="2">Putative glutathione S-transferase, YfcF-like</fullName>
        <ecNumber evidence="2">2.5.1.18</ecNumber>
    </submittedName>
</protein>
<dbReference type="InterPro" id="IPR004045">
    <property type="entry name" value="Glutathione_S-Trfase_N"/>
</dbReference>
<gene>
    <name evidence="2" type="ORF">RR42_s2783</name>
</gene>
<dbReference type="AlphaFoldDB" id="A0A0C4YQS5"/>
<dbReference type="InterPro" id="IPR034338">
    <property type="entry name" value="GST_4_C"/>
</dbReference>
<dbReference type="Pfam" id="PF14834">
    <property type="entry name" value="GST_C_4"/>
    <property type="match status" value="1"/>
</dbReference>
<dbReference type="GO" id="GO:0006559">
    <property type="term" value="P:L-phenylalanine catabolic process"/>
    <property type="evidence" value="ECO:0007669"/>
    <property type="project" value="TreeGrafter"/>
</dbReference>
<dbReference type="GO" id="GO:0006749">
    <property type="term" value="P:glutathione metabolic process"/>
    <property type="evidence" value="ECO:0007669"/>
    <property type="project" value="TreeGrafter"/>
</dbReference>
<proteinExistence type="predicted"/>
<dbReference type="SFLD" id="SFLDG00358">
    <property type="entry name" value="Main_(cytGST)"/>
    <property type="match status" value="1"/>
</dbReference>
<dbReference type="InterPro" id="IPR036249">
    <property type="entry name" value="Thioredoxin-like_sf"/>
</dbReference>
<dbReference type="Gene3D" id="3.40.30.10">
    <property type="entry name" value="Glutaredoxin"/>
    <property type="match status" value="1"/>
</dbReference>
<dbReference type="NCBIfam" id="NF011693">
    <property type="entry name" value="PRK15113.1"/>
    <property type="match status" value="1"/>
</dbReference>
<accession>A0A0C4YQS5</accession>
<evidence type="ECO:0000313" key="3">
    <source>
        <dbReference type="Proteomes" id="UP000031843"/>
    </source>
</evidence>
<evidence type="ECO:0000259" key="1">
    <source>
        <dbReference type="PROSITE" id="PS50404"/>
    </source>
</evidence>
<dbReference type="KEGG" id="cbw:RR42_s2783"/>
<dbReference type="Gene3D" id="1.20.1050.10">
    <property type="match status" value="1"/>
</dbReference>